<keyword evidence="5 8" id="KW-0812">Transmembrane</keyword>
<dbReference type="SUPFAM" id="SSF103473">
    <property type="entry name" value="MFS general substrate transporter"/>
    <property type="match status" value="1"/>
</dbReference>
<dbReference type="Pfam" id="PF07690">
    <property type="entry name" value="MFS_1"/>
    <property type="match status" value="1"/>
</dbReference>
<evidence type="ECO:0000259" key="9">
    <source>
        <dbReference type="PROSITE" id="PS50850"/>
    </source>
</evidence>
<evidence type="ECO:0000256" key="6">
    <source>
        <dbReference type="ARBA" id="ARBA00022989"/>
    </source>
</evidence>
<keyword evidence="11" id="KW-1185">Reference proteome</keyword>
<keyword evidence="4" id="KW-1003">Cell membrane</keyword>
<dbReference type="CDD" id="cd17320">
    <property type="entry name" value="MFS_MdfA_MDR_like"/>
    <property type="match status" value="1"/>
</dbReference>
<comment type="similarity">
    <text evidence="2">Belongs to the major facilitator superfamily. Bcr/CmlA family.</text>
</comment>
<dbReference type="InterPro" id="IPR020846">
    <property type="entry name" value="MFS_dom"/>
</dbReference>
<evidence type="ECO:0000256" key="1">
    <source>
        <dbReference type="ARBA" id="ARBA00004651"/>
    </source>
</evidence>
<feature type="transmembrane region" description="Helical" evidence="8">
    <location>
        <begin position="45"/>
        <end position="67"/>
    </location>
</feature>
<feature type="transmembrane region" description="Helical" evidence="8">
    <location>
        <begin position="341"/>
        <end position="360"/>
    </location>
</feature>
<dbReference type="GO" id="GO:1990961">
    <property type="term" value="P:xenobiotic detoxification by transmembrane export across the plasma membrane"/>
    <property type="evidence" value="ECO:0007669"/>
    <property type="project" value="InterPro"/>
</dbReference>
<evidence type="ECO:0000256" key="5">
    <source>
        <dbReference type="ARBA" id="ARBA00022692"/>
    </source>
</evidence>
<feature type="transmembrane region" description="Helical" evidence="8">
    <location>
        <begin position="303"/>
        <end position="320"/>
    </location>
</feature>
<reference evidence="11" key="1">
    <citation type="submission" date="2016-10" db="EMBL/GenBank/DDBJ databases">
        <authorList>
            <person name="Varghese N."/>
            <person name="Submissions S."/>
        </authorList>
    </citation>
    <scope>NUCLEOTIDE SEQUENCE [LARGE SCALE GENOMIC DNA]</scope>
    <source>
        <strain evidence="11">DSM 8987</strain>
    </source>
</reference>
<evidence type="ECO:0000256" key="8">
    <source>
        <dbReference type="SAM" id="Phobius"/>
    </source>
</evidence>
<feature type="transmembrane region" description="Helical" evidence="8">
    <location>
        <begin position="167"/>
        <end position="184"/>
    </location>
</feature>
<dbReference type="Gene3D" id="1.20.1720.10">
    <property type="entry name" value="Multidrug resistance protein D"/>
    <property type="match status" value="1"/>
</dbReference>
<evidence type="ECO:0000313" key="11">
    <source>
        <dbReference type="Proteomes" id="UP000243205"/>
    </source>
</evidence>
<dbReference type="AlphaFoldDB" id="A0A1G7DJA3"/>
<evidence type="ECO:0000256" key="3">
    <source>
        <dbReference type="ARBA" id="ARBA00022448"/>
    </source>
</evidence>
<dbReference type="PANTHER" id="PTHR42718:SF46">
    <property type="entry name" value="BLR6921 PROTEIN"/>
    <property type="match status" value="1"/>
</dbReference>
<keyword evidence="7 8" id="KW-0472">Membrane</keyword>
<organism evidence="10 11">
    <name type="scientific">Desulfuromonas thiophila</name>
    <dbReference type="NCBI Taxonomy" id="57664"/>
    <lineage>
        <taxon>Bacteria</taxon>
        <taxon>Pseudomonadati</taxon>
        <taxon>Thermodesulfobacteriota</taxon>
        <taxon>Desulfuromonadia</taxon>
        <taxon>Desulfuromonadales</taxon>
        <taxon>Desulfuromonadaceae</taxon>
        <taxon>Desulfuromonas</taxon>
    </lineage>
</organism>
<protein>
    <submittedName>
        <fullName evidence="10">MFS transporter, DHA1 family, bicyclomycin/chloramphenicol resistance protein</fullName>
    </submittedName>
</protein>
<feature type="transmembrane region" description="Helical" evidence="8">
    <location>
        <begin position="104"/>
        <end position="125"/>
    </location>
</feature>
<comment type="subcellular location">
    <subcellularLocation>
        <location evidence="1">Cell membrane</location>
        <topology evidence="1">Multi-pass membrane protein</topology>
    </subcellularLocation>
</comment>
<feature type="transmembrane region" description="Helical" evidence="8">
    <location>
        <begin position="366"/>
        <end position="387"/>
    </location>
</feature>
<feature type="transmembrane region" description="Helical" evidence="8">
    <location>
        <begin position="79"/>
        <end position="98"/>
    </location>
</feature>
<dbReference type="PROSITE" id="PS50850">
    <property type="entry name" value="MFS"/>
    <property type="match status" value="1"/>
</dbReference>
<dbReference type="NCBIfam" id="TIGR00710">
    <property type="entry name" value="efflux_Bcr_CflA"/>
    <property type="match status" value="1"/>
</dbReference>
<sequence length="392" mass="42692">MKTSSASLLWSPTFFLLVLLAAFPPLATDMYLPAIPLLQQQWQQPLQVVNLTLVAFFVSYCLFLLIYGPLSDRFGRRRPLLGGIALFILASIGCALSNSVGQLIVARIVQAAGAAAAAALSLAITKDIYRDSERIRMLAWMGVLMALAPAVSPFIGSLVLLYASWRWIFLVQAAIALLAWLGVLRMGETLQQPIQTGALQTARIYLHLLRNRRYLVYALMVSTVVLPHFAYIAGSADIYINRLGLGEQAFSAYFAINALAFMSGSLLCTWLLPRHGAQRLLTLGFSGLLLGGLVLWLQPFGGPAGVAASMAIVTLSMGLSRPPSNNLVLKQVDRYAGAASSLLIFIFFIFGAFAMWLISLDWPDKVAVIGQLATAAGSLTLGLWLWLKRRDD</sequence>
<evidence type="ECO:0000256" key="2">
    <source>
        <dbReference type="ARBA" id="ARBA00006236"/>
    </source>
</evidence>
<feature type="transmembrane region" description="Helical" evidence="8">
    <location>
        <begin position="280"/>
        <end position="297"/>
    </location>
</feature>
<dbReference type="EMBL" id="FNAQ01000014">
    <property type="protein sequence ID" value="SDE51628.1"/>
    <property type="molecule type" value="Genomic_DNA"/>
</dbReference>
<dbReference type="InterPro" id="IPR004812">
    <property type="entry name" value="Efflux_drug-R_Bcr/CmlA"/>
</dbReference>
<dbReference type="InterPro" id="IPR011701">
    <property type="entry name" value="MFS"/>
</dbReference>
<dbReference type="InterPro" id="IPR036259">
    <property type="entry name" value="MFS_trans_sf"/>
</dbReference>
<feature type="transmembrane region" description="Helical" evidence="8">
    <location>
        <begin position="214"/>
        <end position="232"/>
    </location>
</feature>
<feature type="domain" description="Major facilitator superfamily (MFS) profile" evidence="9">
    <location>
        <begin position="13"/>
        <end position="392"/>
    </location>
</feature>
<name>A0A1G7DJA3_9BACT</name>
<gene>
    <name evidence="10" type="ORF">SAMN05661003_11418</name>
</gene>
<accession>A0A1G7DJA3</accession>
<keyword evidence="6 8" id="KW-1133">Transmembrane helix</keyword>
<dbReference type="PANTHER" id="PTHR42718">
    <property type="entry name" value="MAJOR FACILITATOR SUPERFAMILY MULTIDRUG TRANSPORTER MFSC"/>
    <property type="match status" value="1"/>
</dbReference>
<proteinExistence type="inferred from homology"/>
<dbReference type="RefSeq" id="WP_245691479.1">
    <property type="nucleotide sequence ID" value="NZ_CALFZY010000024.1"/>
</dbReference>
<feature type="transmembrane region" description="Helical" evidence="8">
    <location>
        <begin position="137"/>
        <end position="161"/>
    </location>
</feature>
<evidence type="ECO:0000313" key="10">
    <source>
        <dbReference type="EMBL" id="SDE51628.1"/>
    </source>
</evidence>
<feature type="transmembrane region" description="Helical" evidence="8">
    <location>
        <begin position="252"/>
        <end position="273"/>
    </location>
</feature>
<dbReference type="Proteomes" id="UP000243205">
    <property type="component" value="Unassembled WGS sequence"/>
</dbReference>
<keyword evidence="3" id="KW-0813">Transport</keyword>
<dbReference type="GO" id="GO:0042910">
    <property type="term" value="F:xenobiotic transmembrane transporter activity"/>
    <property type="evidence" value="ECO:0007669"/>
    <property type="project" value="InterPro"/>
</dbReference>
<evidence type="ECO:0000256" key="7">
    <source>
        <dbReference type="ARBA" id="ARBA00023136"/>
    </source>
</evidence>
<dbReference type="STRING" id="57664.SAMN05661003_11418"/>
<evidence type="ECO:0000256" key="4">
    <source>
        <dbReference type="ARBA" id="ARBA00022475"/>
    </source>
</evidence>
<dbReference type="GO" id="GO:0005886">
    <property type="term" value="C:plasma membrane"/>
    <property type="evidence" value="ECO:0007669"/>
    <property type="project" value="UniProtKB-SubCell"/>
</dbReference>